<name>A0A7W9EFL2_9SPHN</name>
<evidence type="ECO:0000256" key="3">
    <source>
        <dbReference type="ARBA" id="ARBA00022475"/>
    </source>
</evidence>
<comment type="subcellular location">
    <subcellularLocation>
        <location evidence="1">Cell inner membrane</location>
    </subcellularLocation>
</comment>
<proteinExistence type="predicted"/>
<evidence type="ECO:0000256" key="6">
    <source>
        <dbReference type="ARBA" id="ARBA00022927"/>
    </source>
</evidence>
<evidence type="ECO:0000256" key="8">
    <source>
        <dbReference type="ARBA" id="ARBA00023136"/>
    </source>
</evidence>
<evidence type="ECO:0000259" key="10">
    <source>
        <dbReference type="Pfam" id="PF11356"/>
    </source>
</evidence>
<keyword evidence="5" id="KW-0812">Transmembrane</keyword>
<keyword evidence="7" id="KW-1133">Transmembrane helix</keyword>
<keyword evidence="13" id="KW-1185">Reference proteome</keyword>
<accession>A0A7W9EFL2</accession>
<reference evidence="12 13" key="1">
    <citation type="submission" date="2020-08" db="EMBL/GenBank/DDBJ databases">
        <title>Genomic Encyclopedia of Type Strains, Phase IV (KMG-IV): sequencing the most valuable type-strain genomes for metagenomic binning, comparative biology and taxonomic classification.</title>
        <authorList>
            <person name="Goeker M."/>
        </authorList>
    </citation>
    <scope>NUCLEOTIDE SEQUENCE [LARGE SCALE GENOMIC DNA]</scope>
    <source>
        <strain evidence="12 13">DSM 25079</strain>
    </source>
</reference>
<feature type="domain" description="Type II secretion system protein GspC N-terminal" evidence="10">
    <location>
        <begin position="16"/>
        <end position="142"/>
    </location>
</feature>
<dbReference type="SUPFAM" id="SSF50156">
    <property type="entry name" value="PDZ domain-like"/>
    <property type="match status" value="1"/>
</dbReference>
<evidence type="ECO:0000256" key="2">
    <source>
        <dbReference type="ARBA" id="ARBA00022448"/>
    </source>
</evidence>
<keyword evidence="2" id="KW-0813">Transport</keyword>
<organism evidence="12 13">
    <name type="scientific">Sphingobium boeckii</name>
    <dbReference type="NCBI Taxonomy" id="1082345"/>
    <lineage>
        <taxon>Bacteria</taxon>
        <taxon>Pseudomonadati</taxon>
        <taxon>Pseudomonadota</taxon>
        <taxon>Alphaproteobacteria</taxon>
        <taxon>Sphingomonadales</taxon>
        <taxon>Sphingomonadaceae</taxon>
        <taxon>Sphingobium</taxon>
    </lineage>
</organism>
<evidence type="ECO:0000256" key="1">
    <source>
        <dbReference type="ARBA" id="ARBA00004533"/>
    </source>
</evidence>
<dbReference type="GO" id="GO:0005886">
    <property type="term" value="C:plasma membrane"/>
    <property type="evidence" value="ECO:0007669"/>
    <property type="project" value="UniProtKB-SubCell"/>
</dbReference>
<dbReference type="RefSeq" id="WP_343053012.1">
    <property type="nucleotide sequence ID" value="NZ_JACIJC010000005.1"/>
</dbReference>
<evidence type="ECO:0000256" key="9">
    <source>
        <dbReference type="SAM" id="MobiDB-lite"/>
    </source>
</evidence>
<keyword evidence="4" id="KW-0997">Cell inner membrane</keyword>
<dbReference type="Gene3D" id="2.30.42.10">
    <property type="match status" value="1"/>
</dbReference>
<protein>
    <submittedName>
        <fullName evidence="12">General secretion pathway protein C</fullName>
    </submittedName>
</protein>
<dbReference type="Proteomes" id="UP000549617">
    <property type="component" value="Unassembled WGS sequence"/>
</dbReference>
<evidence type="ECO:0000313" key="13">
    <source>
        <dbReference type="Proteomes" id="UP000549617"/>
    </source>
</evidence>
<comment type="caution">
    <text evidence="12">The sequence shown here is derived from an EMBL/GenBank/DDBJ whole genome shotgun (WGS) entry which is preliminary data.</text>
</comment>
<dbReference type="EMBL" id="JACIJC010000005">
    <property type="protein sequence ID" value="MBB5687438.1"/>
    <property type="molecule type" value="Genomic_DNA"/>
</dbReference>
<sequence>MRRLPHYSVYSIAEILLLTLLAIQLARLVWAVAAPVGPLGEWRLADRISGVTSGKAELFRSFDPFFRLQDGGTAVVTSLQLTLFGTRMDEVNGRGSAIIAGPDGVQNSFAVGDEVMPGVILKAVAFDSVSIDRGGALEQIFLDQSVPAPAAAELPPGGRLGGPPPPPSAAGQPVTADQIRTSIQFLPRAEKGRVTGLVLRPAGDPGVFINAGFRDGDILVAINGQPISSPDDAQRLAAQLKPGSNVSVNVERGSGVVPIAITIAK</sequence>
<dbReference type="Gene3D" id="2.30.30.830">
    <property type="match status" value="1"/>
</dbReference>
<keyword evidence="3" id="KW-1003">Cell membrane</keyword>
<evidence type="ECO:0000256" key="4">
    <source>
        <dbReference type="ARBA" id="ARBA00022519"/>
    </source>
</evidence>
<feature type="region of interest" description="Disordered" evidence="9">
    <location>
        <begin position="152"/>
        <end position="174"/>
    </location>
</feature>
<dbReference type="Pfam" id="PF11356">
    <property type="entry name" value="T2SSC"/>
    <property type="match status" value="1"/>
</dbReference>
<dbReference type="InterPro" id="IPR024961">
    <property type="entry name" value="T2SS_GspC_N"/>
</dbReference>
<feature type="domain" description="PDZ" evidence="11">
    <location>
        <begin position="210"/>
        <end position="252"/>
    </location>
</feature>
<dbReference type="GO" id="GO:0015031">
    <property type="term" value="P:protein transport"/>
    <property type="evidence" value="ECO:0007669"/>
    <property type="project" value="UniProtKB-KW"/>
</dbReference>
<keyword evidence="6" id="KW-0653">Protein transport</keyword>
<dbReference type="InterPro" id="IPR036034">
    <property type="entry name" value="PDZ_sf"/>
</dbReference>
<evidence type="ECO:0000313" key="12">
    <source>
        <dbReference type="EMBL" id="MBB5687438.1"/>
    </source>
</evidence>
<dbReference type="Pfam" id="PF17820">
    <property type="entry name" value="PDZ_6"/>
    <property type="match status" value="1"/>
</dbReference>
<evidence type="ECO:0000259" key="11">
    <source>
        <dbReference type="Pfam" id="PF17820"/>
    </source>
</evidence>
<dbReference type="InterPro" id="IPR041489">
    <property type="entry name" value="PDZ_6"/>
</dbReference>
<evidence type="ECO:0000256" key="5">
    <source>
        <dbReference type="ARBA" id="ARBA00022692"/>
    </source>
</evidence>
<evidence type="ECO:0000256" key="7">
    <source>
        <dbReference type="ARBA" id="ARBA00022989"/>
    </source>
</evidence>
<keyword evidence="8" id="KW-0472">Membrane</keyword>
<dbReference type="AlphaFoldDB" id="A0A7W9EFL2"/>
<gene>
    <name evidence="12" type="ORF">FHS49_003466</name>
</gene>